<sequence length="66" mass="7502">MQNAKLTLYRSPNIGYFITPKVMNTSIKIYQGVCAGFGHPLGFTKHLNAHVHTPNLKCARVRFWGR</sequence>
<gene>
    <name evidence="1" type="ORF">SAMN04487969_109248</name>
</gene>
<organism evidence="1 2">
    <name type="scientific">Paenibacillus algorifonticola</name>
    <dbReference type="NCBI Taxonomy" id="684063"/>
    <lineage>
        <taxon>Bacteria</taxon>
        <taxon>Bacillati</taxon>
        <taxon>Bacillota</taxon>
        <taxon>Bacilli</taxon>
        <taxon>Bacillales</taxon>
        <taxon>Paenibacillaceae</taxon>
        <taxon>Paenibacillus</taxon>
    </lineage>
</organism>
<keyword evidence="2" id="KW-1185">Reference proteome</keyword>
<protein>
    <submittedName>
        <fullName evidence="1">Uncharacterized protein</fullName>
    </submittedName>
</protein>
<name>A0A1I2ENM6_9BACL</name>
<evidence type="ECO:0000313" key="1">
    <source>
        <dbReference type="EMBL" id="SFE94313.1"/>
    </source>
</evidence>
<evidence type="ECO:0000313" key="2">
    <source>
        <dbReference type="Proteomes" id="UP000183410"/>
    </source>
</evidence>
<dbReference type="EMBL" id="FONN01000009">
    <property type="protein sequence ID" value="SFE94313.1"/>
    <property type="molecule type" value="Genomic_DNA"/>
</dbReference>
<proteinExistence type="predicted"/>
<reference evidence="2" key="1">
    <citation type="submission" date="2016-10" db="EMBL/GenBank/DDBJ databases">
        <authorList>
            <person name="Varghese N."/>
            <person name="Submissions S."/>
        </authorList>
    </citation>
    <scope>NUCLEOTIDE SEQUENCE [LARGE SCALE GENOMIC DNA]</scope>
    <source>
        <strain evidence="2">CGMCC 1.10223</strain>
    </source>
</reference>
<dbReference type="Proteomes" id="UP000183410">
    <property type="component" value="Unassembled WGS sequence"/>
</dbReference>
<dbReference type="AlphaFoldDB" id="A0A1I2ENM6"/>
<accession>A0A1I2ENM6</accession>